<dbReference type="HOGENOM" id="CLU_815882_0_0_11"/>
<proteinExistence type="predicted"/>
<protein>
    <submittedName>
        <fullName evidence="1">Uncharacterized protein</fullName>
    </submittedName>
</protein>
<dbReference type="AlphaFoldDB" id="L1MFH6"/>
<dbReference type="PATRIC" id="fig|1035195.3.peg.1462"/>
<name>L1MFH6_9CORY</name>
<keyword evidence="2" id="KW-1185">Reference proteome</keyword>
<comment type="caution">
    <text evidence="1">The sequence shown here is derived from an EMBL/GenBank/DDBJ whole genome shotgun (WGS) entry which is preliminary data.</text>
</comment>
<dbReference type="RefSeq" id="WP_006063851.1">
    <property type="nucleotide sequence ID" value="NZ_KB290831.1"/>
</dbReference>
<dbReference type="EMBL" id="AMEM01000022">
    <property type="protein sequence ID" value="EKX89719.1"/>
    <property type="molecule type" value="Genomic_DNA"/>
</dbReference>
<gene>
    <name evidence="1" type="ORF">HMPREF9997_01622</name>
</gene>
<dbReference type="eggNOG" id="COG1769">
    <property type="taxonomic scope" value="Bacteria"/>
</dbReference>
<dbReference type="Gene3D" id="2.60.40.4350">
    <property type="match status" value="1"/>
</dbReference>
<dbReference type="Proteomes" id="UP000010445">
    <property type="component" value="Unassembled WGS sequence"/>
</dbReference>
<accession>L1MFH6</accession>
<sequence length="348" mass="38983">MTDYTYFSYTLTPLSRVSVGRGDEVRFLKRMQDIVRGSVIRGALGAAWWSHLDPGHKVIPNGEMQQAFDDLFAKSMHIRQAVPRRGDKEAEFVPVSTLLCKYRNSPGCRDFRFDAASEADEPELCPGCGGNLRYGKGWSIPSDWSTNVTTTALTERGVALEQNLFSREVFKEDITFHGTLRIKRDSPYYDMAVKWITVKDRRISIGGKKSVLGRVEWIANKMESPPSEITPPPNSNLVALYLKSPAILVDEFGFPELNLKKWLSDPDRAPDQGRVDATWTRPATESGWNSIARMPKPTEWTLAAGSTALLHGWNLEALRNIGQGIGLRQNEGFGEVELVHSNALEREA</sequence>
<dbReference type="STRING" id="1035195.HMPREF9997_01622"/>
<dbReference type="OrthoDB" id="3666789at2"/>
<reference evidence="1 2" key="1">
    <citation type="submission" date="2012-05" db="EMBL/GenBank/DDBJ databases">
        <authorList>
            <person name="Weinstock G."/>
            <person name="Sodergren E."/>
            <person name="Lobos E.A."/>
            <person name="Fulton L."/>
            <person name="Fulton R."/>
            <person name="Courtney L."/>
            <person name="Fronick C."/>
            <person name="O'Laughlin M."/>
            <person name="Godfrey J."/>
            <person name="Wilson R.M."/>
            <person name="Miner T."/>
            <person name="Farmer C."/>
            <person name="Delehaunty K."/>
            <person name="Cordes M."/>
            <person name="Minx P."/>
            <person name="Tomlinson C."/>
            <person name="Chen J."/>
            <person name="Wollam A."/>
            <person name="Pepin K.H."/>
            <person name="Bhonagiri V."/>
            <person name="Zhang X."/>
            <person name="Suruliraj S."/>
            <person name="Warren W."/>
            <person name="Mitreva M."/>
            <person name="Mardis E.R."/>
            <person name="Wilson R.K."/>
        </authorList>
    </citation>
    <scope>NUCLEOTIDE SEQUENCE [LARGE SCALE GENOMIC DNA]</scope>
    <source>
        <strain evidence="1 2">F0235</strain>
    </source>
</reference>
<evidence type="ECO:0000313" key="2">
    <source>
        <dbReference type="Proteomes" id="UP000010445"/>
    </source>
</evidence>
<evidence type="ECO:0000313" key="1">
    <source>
        <dbReference type="EMBL" id="EKX89719.1"/>
    </source>
</evidence>
<organism evidence="1 2">
    <name type="scientific">Corynebacterium durum F0235</name>
    <dbReference type="NCBI Taxonomy" id="1035195"/>
    <lineage>
        <taxon>Bacteria</taxon>
        <taxon>Bacillati</taxon>
        <taxon>Actinomycetota</taxon>
        <taxon>Actinomycetes</taxon>
        <taxon>Mycobacteriales</taxon>
        <taxon>Corynebacteriaceae</taxon>
        <taxon>Corynebacterium</taxon>
    </lineage>
</organism>